<organism evidence="2 3">
    <name type="scientific">Haemonchus contortus</name>
    <name type="common">Barber pole worm</name>
    <dbReference type="NCBI Taxonomy" id="6289"/>
    <lineage>
        <taxon>Eukaryota</taxon>
        <taxon>Metazoa</taxon>
        <taxon>Ecdysozoa</taxon>
        <taxon>Nematoda</taxon>
        <taxon>Chromadorea</taxon>
        <taxon>Rhabditida</taxon>
        <taxon>Rhabditina</taxon>
        <taxon>Rhabditomorpha</taxon>
        <taxon>Strongyloidea</taxon>
        <taxon>Trichostrongylidae</taxon>
        <taxon>Haemonchus</taxon>
    </lineage>
</organism>
<evidence type="ECO:0000313" key="2">
    <source>
        <dbReference type="Proteomes" id="UP000025227"/>
    </source>
</evidence>
<dbReference type="AlphaFoldDB" id="A0A7I4Z288"/>
<dbReference type="Proteomes" id="UP000025227">
    <property type="component" value="Unplaced"/>
</dbReference>
<protein>
    <submittedName>
        <fullName evidence="3">DUF1758 domain-containing protein</fullName>
    </submittedName>
</protein>
<feature type="compositionally biased region" description="Basic and acidic residues" evidence="1">
    <location>
        <begin position="194"/>
        <end position="205"/>
    </location>
</feature>
<reference evidence="3" key="1">
    <citation type="submission" date="2020-12" db="UniProtKB">
        <authorList>
            <consortium name="WormBaseParasite"/>
        </authorList>
    </citation>
    <scope>IDENTIFICATION</scope>
    <source>
        <strain evidence="3">MHco3</strain>
    </source>
</reference>
<dbReference type="OMA" id="CAICAFP"/>
<accession>A0A7I4Z288</accession>
<sequence length="338" mass="38526">MDQMDNCSLRTTLIHDQRRLFEQVQVIIVQLKQKEENVNSQWLIGRLLSKFPSHIQRQVPLKEATLKDAAFTMDHLQILKDIITSEEMASHYTKNETFSRAAGNSDKPKPPKFGSRQSCMYCEESHKSFDCDKYATPREHSQYLREHMLCLICASPRNITAECKKRPCFKCHKQHHISCCFQGEEKGATASSFKERAPDCKENSKLKGSPSRSKETNTGNSRMKVNYLSHHLNSVSPEGHTVLEVLPDKHQLKVQPTYLPTGEIRALVPTTKSLRKISVVLDTGAEISSIYTALAAEHTFSSYHVHEKTSREATSSMGRRRTPVHTLFVHSRDFDQAI</sequence>
<evidence type="ECO:0000256" key="1">
    <source>
        <dbReference type="SAM" id="MobiDB-lite"/>
    </source>
</evidence>
<feature type="region of interest" description="Disordered" evidence="1">
    <location>
        <begin position="194"/>
        <end position="221"/>
    </location>
</feature>
<dbReference type="WBParaSite" id="HCON_00173990-00001">
    <property type="protein sequence ID" value="HCON_00173990-00001"/>
    <property type="gene ID" value="HCON_00173990"/>
</dbReference>
<proteinExistence type="predicted"/>
<name>A0A7I4Z288_HAECO</name>
<evidence type="ECO:0000313" key="3">
    <source>
        <dbReference type="WBParaSite" id="HCON_00173990-00001"/>
    </source>
</evidence>
<dbReference type="OrthoDB" id="5851913at2759"/>
<keyword evidence="2" id="KW-1185">Reference proteome</keyword>